<sequence length="429" mass="46112">MAPLSPVPPSEYDSPAVRAQRRLDRARRRARRRAAWWYSPMIIGCLLAGLWGLLKTDQYLADQLFWPSAGAQFVPVGPDPDRADETGGPIVVVAGGLNRKSGTGPALALRPALTAGSDRDGQSPTRVFSLVYGSGINDRDIQDKFDALISRTQPDRVDFFGSSMGGDVVLALARHLRQSQHDWRSSRAAEPTPDARPIPAQVRSGSTGPIPVTTFAGRAAGPDAATRTDTDTDGSTSGQPPAPPQLGTIYLDCTPLSVADVRDSGRTQADALTGLSEALQTDGGVGLRLTAEVLAQQRQWSAGRFPFVDVRWAELTDKVVQVWRDKIDGPGVSTQLIKDQYGVIRRTDIDAIAADLGAGTRIVYLRPEKATDDRVVRVSAAEQTLRRLADEHGLMVQIALIPGGHHASAESNTSAYLDVLESLRTVRGS</sequence>
<dbReference type="KEGG" id="nml:Namu_1815"/>
<keyword evidence="2" id="KW-0472">Membrane</keyword>
<dbReference type="AlphaFoldDB" id="C8XGM2"/>
<feature type="transmembrane region" description="Helical" evidence="2">
    <location>
        <begin position="35"/>
        <end position="54"/>
    </location>
</feature>
<dbReference type="InParanoid" id="C8XGM2"/>
<feature type="region of interest" description="Disordered" evidence="1">
    <location>
        <begin position="181"/>
        <end position="248"/>
    </location>
</feature>
<evidence type="ECO:0008006" key="5">
    <source>
        <dbReference type="Google" id="ProtNLM"/>
    </source>
</evidence>
<organism evidence="3 4">
    <name type="scientific">Nakamurella multipartita (strain ATCC 700099 / DSM 44233 / CIP 104796 / JCM 9543 / NBRC 105858 / Y-104)</name>
    <name type="common">Microsphaera multipartita</name>
    <dbReference type="NCBI Taxonomy" id="479431"/>
    <lineage>
        <taxon>Bacteria</taxon>
        <taxon>Bacillati</taxon>
        <taxon>Actinomycetota</taxon>
        <taxon>Actinomycetes</taxon>
        <taxon>Nakamurellales</taxon>
        <taxon>Nakamurellaceae</taxon>
        <taxon>Nakamurella</taxon>
    </lineage>
</organism>
<protein>
    <recommendedName>
        <fullName evidence="5">Alpha/beta hydrolase</fullName>
    </recommendedName>
</protein>
<evidence type="ECO:0000256" key="2">
    <source>
        <dbReference type="SAM" id="Phobius"/>
    </source>
</evidence>
<keyword evidence="2" id="KW-1133">Transmembrane helix</keyword>
<feature type="compositionally biased region" description="Low complexity" evidence="1">
    <location>
        <begin position="216"/>
        <end position="238"/>
    </location>
</feature>
<keyword evidence="2" id="KW-0812">Transmembrane</keyword>
<evidence type="ECO:0000313" key="4">
    <source>
        <dbReference type="Proteomes" id="UP000002218"/>
    </source>
</evidence>
<gene>
    <name evidence="3" type="ordered locus">Namu_1815</name>
</gene>
<evidence type="ECO:0000256" key="1">
    <source>
        <dbReference type="SAM" id="MobiDB-lite"/>
    </source>
</evidence>
<dbReference type="SUPFAM" id="SSF53474">
    <property type="entry name" value="alpha/beta-Hydrolases"/>
    <property type="match status" value="1"/>
</dbReference>
<reference evidence="3 4" key="2">
    <citation type="journal article" date="2010" name="Stand. Genomic Sci.">
        <title>Complete genome sequence of Nakamurella multipartita type strain (Y-104).</title>
        <authorList>
            <person name="Tice H."/>
            <person name="Mayilraj S."/>
            <person name="Sims D."/>
            <person name="Lapidus A."/>
            <person name="Nolan M."/>
            <person name="Lucas S."/>
            <person name="Glavina Del Rio T."/>
            <person name="Copeland A."/>
            <person name="Cheng J.F."/>
            <person name="Meincke L."/>
            <person name="Bruce D."/>
            <person name="Goodwin L."/>
            <person name="Pitluck S."/>
            <person name="Ivanova N."/>
            <person name="Mavromatis K."/>
            <person name="Ovchinnikova G."/>
            <person name="Pati A."/>
            <person name="Chen A."/>
            <person name="Palaniappan K."/>
            <person name="Land M."/>
            <person name="Hauser L."/>
            <person name="Chang Y.J."/>
            <person name="Jeffries C.D."/>
            <person name="Detter J.C."/>
            <person name="Brettin T."/>
            <person name="Rohde M."/>
            <person name="Goker M."/>
            <person name="Bristow J."/>
            <person name="Eisen J.A."/>
            <person name="Markowitz V."/>
            <person name="Hugenholtz P."/>
            <person name="Kyrpides N.C."/>
            <person name="Klenk H.P."/>
            <person name="Chen F."/>
        </authorList>
    </citation>
    <scope>NUCLEOTIDE SEQUENCE [LARGE SCALE GENOMIC DNA]</scope>
    <source>
        <strain evidence="4">ATCC 700099 / DSM 44233 / CIP 104796 / JCM 9543 / NBRC 105858 / Y-104</strain>
    </source>
</reference>
<keyword evidence="4" id="KW-1185">Reference proteome</keyword>
<dbReference type="OrthoDB" id="5185334at2"/>
<name>C8XGM2_NAKMY</name>
<dbReference type="RefSeq" id="WP_015747107.1">
    <property type="nucleotide sequence ID" value="NC_013235.1"/>
</dbReference>
<dbReference type="InterPro" id="IPR029058">
    <property type="entry name" value="AB_hydrolase_fold"/>
</dbReference>
<proteinExistence type="predicted"/>
<dbReference type="EMBL" id="CP001737">
    <property type="protein sequence ID" value="ACV78205.1"/>
    <property type="molecule type" value="Genomic_DNA"/>
</dbReference>
<accession>C8XGM2</accession>
<evidence type="ECO:0000313" key="3">
    <source>
        <dbReference type="EMBL" id="ACV78205.1"/>
    </source>
</evidence>
<dbReference type="Proteomes" id="UP000002218">
    <property type="component" value="Chromosome"/>
</dbReference>
<reference evidence="4" key="1">
    <citation type="submission" date="2009-09" db="EMBL/GenBank/DDBJ databases">
        <title>The complete genome of Nakamurella multipartita DSM 44233.</title>
        <authorList>
            <consortium name="US DOE Joint Genome Institute (JGI-PGF)"/>
            <person name="Lucas S."/>
            <person name="Copeland A."/>
            <person name="Lapidus A."/>
            <person name="Glavina del Rio T."/>
            <person name="Dalin E."/>
            <person name="Tice H."/>
            <person name="Bruce D."/>
            <person name="Goodwin L."/>
            <person name="Pitluck S."/>
            <person name="Kyrpides N."/>
            <person name="Mavromatis K."/>
            <person name="Ivanova N."/>
            <person name="Ovchinnikova G."/>
            <person name="Sims D."/>
            <person name="Meincke L."/>
            <person name="Brettin T."/>
            <person name="Detter J.C."/>
            <person name="Han C."/>
            <person name="Larimer F."/>
            <person name="Land M."/>
            <person name="Hauser L."/>
            <person name="Markowitz V."/>
            <person name="Cheng J.-F."/>
            <person name="Hugenholtz P."/>
            <person name="Woyke T."/>
            <person name="Wu D."/>
            <person name="Klenk H.-P."/>
            <person name="Eisen J.A."/>
        </authorList>
    </citation>
    <scope>NUCLEOTIDE SEQUENCE [LARGE SCALE GENOMIC DNA]</scope>
    <source>
        <strain evidence="4">ATCC 700099 / DSM 44233 / CIP 104796 / JCM 9543 / NBRC 105858 / Y-104</strain>
    </source>
</reference>
<dbReference type="HOGENOM" id="CLU_639084_0_0_11"/>
<dbReference type="Gene3D" id="3.40.50.1820">
    <property type="entry name" value="alpha/beta hydrolase"/>
    <property type="match status" value="1"/>
</dbReference>